<dbReference type="GO" id="GO:0003677">
    <property type="term" value="F:DNA binding"/>
    <property type="evidence" value="ECO:0007669"/>
    <property type="project" value="UniProtKB-KW"/>
</dbReference>
<feature type="domain" description="Bacterial transcriptional activator" evidence="4">
    <location>
        <begin position="106"/>
        <end position="245"/>
    </location>
</feature>
<feature type="domain" description="OmpR/PhoB-type" evidence="3">
    <location>
        <begin position="25"/>
        <end position="98"/>
    </location>
</feature>
<dbReference type="SMART" id="SM00862">
    <property type="entry name" value="Trans_reg_C"/>
    <property type="match status" value="1"/>
</dbReference>
<dbReference type="AlphaFoldDB" id="A0AAQ1MGE8"/>
<comment type="caution">
    <text evidence="5">The sequence shown here is derived from an EMBL/GenBank/DDBJ whole genome shotgun (WGS) entry which is preliminary data.</text>
</comment>
<evidence type="ECO:0000259" key="4">
    <source>
        <dbReference type="SMART" id="SM01043"/>
    </source>
</evidence>
<organism evidence="5 6">
    <name type="scientific">Bittarella massiliensis</name>
    <name type="common">ex Durand et al. 2017</name>
    <dbReference type="NCBI Taxonomy" id="1720313"/>
    <lineage>
        <taxon>Bacteria</taxon>
        <taxon>Bacillati</taxon>
        <taxon>Bacillota</taxon>
        <taxon>Clostridia</taxon>
        <taxon>Eubacteriales</taxon>
        <taxon>Oscillospiraceae</taxon>
        <taxon>Bittarella (ex Durand et al. 2017)</taxon>
    </lineage>
</organism>
<dbReference type="GO" id="GO:0000160">
    <property type="term" value="P:phosphorelay signal transduction system"/>
    <property type="evidence" value="ECO:0007669"/>
    <property type="project" value="InterPro"/>
</dbReference>
<keyword evidence="2 5" id="KW-0238">DNA-binding</keyword>
<dbReference type="InterPro" id="IPR036388">
    <property type="entry name" value="WH-like_DNA-bd_sf"/>
</dbReference>
<dbReference type="EMBL" id="FQVY01000006">
    <property type="protein sequence ID" value="SHG63647.1"/>
    <property type="molecule type" value="Genomic_DNA"/>
</dbReference>
<dbReference type="Proteomes" id="UP000184089">
    <property type="component" value="Unassembled WGS sequence"/>
</dbReference>
<evidence type="ECO:0000256" key="2">
    <source>
        <dbReference type="ARBA" id="ARBA00023125"/>
    </source>
</evidence>
<dbReference type="RefSeq" id="WP_021661361.1">
    <property type="nucleotide sequence ID" value="NZ_FQVY01000006.1"/>
</dbReference>
<dbReference type="InterPro" id="IPR001867">
    <property type="entry name" value="OmpR/PhoB-type_DNA-bd"/>
</dbReference>
<dbReference type="InterPro" id="IPR051677">
    <property type="entry name" value="AfsR-DnrI-RedD_regulator"/>
</dbReference>
<proteinExistence type="inferred from homology"/>
<evidence type="ECO:0000313" key="6">
    <source>
        <dbReference type="Proteomes" id="UP000184089"/>
    </source>
</evidence>
<reference evidence="6" key="1">
    <citation type="submission" date="2016-11" db="EMBL/GenBank/DDBJ databases">
        <authorList>
            <person name="Jaros S."/>
            <person name="Januszkiewicz K."/>
            <person name="Wedrychowicz H."/>
        </authorList>
    </citation>
    <scope>NUCLEOTIDE SEQUENCE [LARGE SCALE GENOMIC DNA]</scope>
    <source>
        <strain evidence="6">DSM 4029</strain>
    </source>
</reference>
<accession>A0AAQ1MGE8</accession>
<dbReference type="Gene3D" id="1.25.40.10">
    <property type="entry name" value="Tetratricopeptide repeat domain"/>
    <property type="match status" value="1"/>
</dbReference>
<evidence type="ECO:0000259" key="3">
    <source>
        <dbReference type="SMART" id="SM00862"/>
    </source>
</evidence>
<name>A0AAQ1MGE8_9FIRM</name>
<dbReference type="SMART" id="SM01043">
    <property type="entry name" value="BTAD"/>
    <property type="match status" value="1"/>
</dbReference>
<dbReference type="InterPro" id="IPR011990">
    <property type="entry name" value="TPR-like_helical_dom_sf"/>
</dbReference>
<comment type="similarity">
    <text evidence="1">Belongs to the AfsR/DnrI/RedD regulatory family.</text>
</comment>
<dbReference type="Pfam" id="PF00486">
    <property type="entry name" value="Trans_reg_C"/>
    <property type="match status" value="1"/>
</dbReference>
<dbReference type="Pfam" id="PF03704">
    <property type="entry name" value="BTAD"/>
    <property type="match status" value="1"/>
</dbReference>
<protein>
    <submittedName>
        <fullName evidence="5">DNA-binding transcriptional activator of the SARP family</fullName>
    </submittedName>
</protein>
<dbReference type="InterPro" id="IPR016032">
    <property type="entry name" value="Sig_transdc_resp-reg_C-effctor"/>
</dbReference>
<dbReference type="GO" id="GO:0006355">
    <property type="term" value="P:regulation of DNA-templated transcription"/>
    <property type="evidence" value="ECO:0007669"/>
    <property type="project" value="InterPro"/>
</dbReference>
<sequence length="402" mass="46071">MNTLTVRLFGGLRAVQGDRVLLESKGRLGRPAEAFAYLLLHRQEAVTNEQLIEALWEDEDLENPAGALKNAIYNLRKQLRDAGLEGDCIRSSKNRYQLTPDFPVELDTEEAEECYRTITRPGVSDGELLRAGKALFSLYSGDLLQNLPTQRWIVQYNVYYRRLYLDAVDRVCTQLLKDPSSEHCEEVLAICRKANLIEPLREPIYLYMFTAMQQLGMKKAILNYYPITANLFYDELGERLCAEIRQIYFWASEGTNLIEQDLQQIQEDLAEITKDQRPIRGAYFCPYEMFKHIYHMVARSAERAGNNVVLLLLTLTKPSGGVLPKDLNVTAMLKLKSAISRALRKGDVFSRYSKSQYILMLSVRQFSDVEIITERLQKCFAAEQPPKGVRLQPKARELSPIV</sequence>
<evidence type="ECO:0000313" key="5">
    <source>
        <dbReference type="EMBL" id="SHG63647.1"/>
    </source>
</evidence>
<dbReference type="SUPFAM" id="SSF46894">
    <property type="entry name" value="C-terminal effector domain of the bipartite response regulators"/>
    <property type="match status" value="1"/>
</dbReference>
<evidence type="ECO:0000256" key="1">
    <source>
        <dbReference type="ARBA" id="ARBA00005820"/>
    </source>
</evidence>
<dbReference type="InterPro" id="IPR005158">
    <property type="entry name" value="BTAD"/>
</dbReference>
<dbReference type="PANTHER" id="PTHR35807">
    <property type="entry name" value="TRANSCRIPTIONAL REGULATOR REDD-RELATED"/>
    <property type="match status" value="1"/>
</dbReference>
<gene>
    <name evidence="5" type="ORF">SAMN05444424_2883</name>
</gene>
<dbReference type="Gene3D" id="1.10.10.10">
    <property type="entry name" value="Winged helix-like DNA-binding domain superfamily/Winged helix DNA-binding domain"/>
    <property type="match status" value="1"/>
</dbReference>